<feature type="transmembrane region" description="Helical" evidence="5">
    <location>
        <begin position="139"/>
        <end position="159"/>
    </location>
</feature>
<keyword evidence="2 5" id="KW-0812">Transmembrane</keyword>
<name>A0A927G7Z1_9MICO</name>
<keyword evidence="3 5" id="KW-1133">Transmembrane helix</keyword>
<evidence type="ECO:0000259" key="6">
    <source>
        <dbReference type="Pfam" id="PF07291"/>
    </source>
</evidence>
<proteinExistence type="predicted"/>
<evidence type="ECO:0000313" key="8">
    <source>
        <dbReference type="Proteomes" id="UP000610846"/>
    </source>
</evidence>
<feature type="transmembrane region" description="Helical" evidence="5">
    <location>
        <begin position="6"/>
        <end position="30"/>
    </location>
</feature>
<keyword evidence="4 5" id="KW-0472">Membrane</keyword>
<evidence type="ECO:0000256" key="3">
    <source>
        <dbReference type="ARBA" id="ARBA00022989"/>
    </source>
</evidence>
<comment type="subcellular location">
    <subcellularLocation>
        <location evidence="1">Membrane</location>
        <topology evidence="1">Multi-pass membrane protein</topology>
    </subcellularLocation>
</comment>
<feature type="transmembrane region" description="Helical" evidence="5">
    <location>
        <begin position="51"/>
        <end position="78"/>
    </location>
</feature>
<comment type="caution">
    <text evidence="7">The sequence shown here is derived from an EMBL/GenBank/DDBJ whole genome shotgun (WGS) entry which is preliminary data.</text>
</comment>
<evidence type="ECO:0000256" key="1">
    <source>
        <dbReference type="ARBA" id="ARBA00004141"/>
    </source>
</evidence>
<reference evidence="7" key="1">
    <citation type="journal article" date="2018" name="Curr. Microbiol.">
        <title>Cellulosimicrobium arenosum sp. nov., Isolated from Marine Sediment Sand.</title>
        <authorList>
            <person name="Oh M."/>
            <person name="Kim J.H."/>
            <person name="Yoon J.H."/>
            <person name="Schumann P."/>
            <person name="Kim W."/>
        </authorList>
    </citation>
    <scope>NUCLEOTIDE SEQUENCE</scope>
    <source>
        <strain evidence="7">KCTC 49039</strain>
    </source>
</reference>
<dbReference type="Proteomes" id="UP000610846">
    <property type="component" value="Unassembled WGS sequence"/>
</dbReference>
<dbReference type="GO" id="GO:0016020">
    <property type="term" value="C:membrane"/>
    <property type="evidence" value="ECO:0007669"/>
    <property type="project" value="UniProtKB-SubCell"/>
</dbReference>
<reference evidence="7" key="2">
    <citation type="submission" date="2020-09" db="EMBL/GenBank/DDBJ databases">
        <authorList>
            <person name="Yu Y."/>
        </authorList>
    </citation>
    <scope>NUCLEOTIDE SEQUENCE</scope>
    <source>
        <strain evidence="7">KCTC 49039</strain>
    </source>
</reference>
<evidence type="ECO:0000256" key="5">
    <source>
        <dbReference type="SAM" id="Phobius"/>
    </source>
</evidence>
<organism evidence="7 8">
    <name type="scientific">Cellulosimicrobium arenosum</name>
    <dbReference type="NCBI Taxonomy" id="2708133"/>
    <lineage>
        <taxon>Bacteria</taxon>
        <taxon>Bacillati</taxon>
        <taxon>Actinomycetota</taxon>
        <taxon>Actinomycetes</taxon>
        <taxon>Micrococcales</taxon>
        <taxon>Promicromonosporaceae</taxon>
        <taxon>Cellulosimicrobium</taxon>
    </lineage>
</organism>
<sequence>MPYVWIVASLVLAGVLLVSVAGAVTTRDAWRGFVASAAHLTGRDEPTARPLARLAVTLETAGIVGLLAPVLVLVLGRAGPAGTSRVAPPALVLASASATGVGALLVVFTVVLARARSTSPGTACHCLGPSTAPVASRHLARNVVLVGVAVVAGVVPWTVRGDPPGGSTAPSPDPAGVLLGAVVAAVVVALVAHLDDLAALAPPRS</sequence>
<dbReference type="AlphaFoldDB" id="A0A927G7Z1"/>
<dbReference type="RefSeq" id="WP_191828147.1">
    <property type="nucleotide sequence ID" value="NZ_JACYHB010000003.1"/>
</dbReference>
<protein>
    <recommendedName>
        <fullName evidence="6">Methylamine utilisation protein MauE domain-containing protein</fullName>
    </recommendedName>
</protein>
<gene>
    <name evidence="7" type="ORF">IF651_05845</name>
</gene>
<feature type="transmembrane region" description="Helical" evidence="5">
    <location>
        <begin position="90"/>
        <end position="113"/>
    </location>
</feature>
<feature type="transmembrane region" description="Helical" evidence="5">
    <location>
        <begin position="175"/>
        <end position="194"/>
    </location>
</feature>
<keyword evidence="8" id="KW-1185">Reference proteome</keyword>
<dbReference type="EMBL" id="JACYHB010000003">
    <property type="protein sequence ID" value="MBD8078581.1"/>
    <property type="molecule type" value="Genomic_DNA"/>
</dbReference>
<dbReference type="GO" id="GO:0030416">
    <property type="term" value="P:methylamine metabolic process"/>
    <property type="evidence" value="ECO:0007669"/>
    <property type="project" value="InterPro"/>
</dbReference>
<evidence type="ECO:0000256" key="4">
    <source>
        <dbReference type="ARBA" id="ARBA00023136"/>
    </source>
</evidence>
<feature type="domain" description="Methylamine utilisation protein MauE" evidence="6">
    <location>
        <begin position="2"/>
        <end position="152"/>
    </location>
</feature>
<dbReference type="InterPro" id="IPR009908">
    <property type="entry name" value="Methylamine_util_MauE"/>
</dbReference>
<accession>A0A927G7Z1</accession>
<evidence type="ECO:0000313" key="7">
    <source>
        <dbReference type="EMBL" id="MBD8078581.1"/>
    </source>
</evidence>
<dbReference type="Pfam" id="PF07291">
    <property type="entry name" value="MauE"/>
    <property type="match status" value="1"/>
</dbReference>
<evidence type="ECO:0000256" key="2">
    <source>
        <dbReference type="ARBA" id="ARBA00022692"/>
    </source>
</evidence>